<dbReference type="EMBL" id="QXQB01000009">
    <property type="protein sequence ID" value="RJX36769.1"/>
    <property type="molecule type" value="Genomic_DNA"/>
</dbReference>
<keyword evidence="1" id="KW-0472">Membrane</keyword>
<protein>
    <submittedName>
        <fullName evidence="2">Uncharacterized protein</fullName>
    </submittedName>
</protein>
<dbReference type="InterPro" id="IPR049971">
    <property type="entry name" value="CLC_0170-like"/>
</dbReference>
<keyword evidence="1" id="KW-1133">Transmembrane helix</keyword>
<dbReference type="Proteomes" id="UP000267798">
    <property type="component" value="Unassembled WGS sequence"/>
</dbReference>
<evidence type="ECO:0000313" key="2">
    <source>
        <dbReference type="EMBL" id="RJX36769.1"/>
    </source>
</evidence>
<accession>A0A3A6PFG4</accession>
<proteinExistence type="predicted"/>
<gene>
    <name evidence="2" type="ORF">D3P09_26395</name>
</gene>
<organism evidence="2 3">
    <name type="scientific">Paenibacillus pinisoli</name>
    <dbReference type="NCBI Taxonomy" id="1276110"/>
    <lineage>
        <taxon>Bacteria</taxon>
        <taxon>Bacillati</taxon>
        <taxon>Bacillota</taxon>
        <taxon>Bacilli</taxon>
        <taxon>Bacillales</taxon>
        <taxon>Paenibacillaceae</taxon>
        <taxon>Paenibacillus</taxon>
    </lineage>
</organism>
<comment type="caution">
    <text evidence="2">The sequence shown here is derived from an EMBL/GenBank/DDBJ whole genome shotgun (WGS) entry which is preliminary data.</text>
</comment>
<feature type="transmembrane region" description="Helical" evidence="1">
    <location>
        <begin position="41"/>
        <end position="62"/>
    </location>
</feature>
<reference evidence="2 3" key="1">
    <citation type="submission" date="2018-09" db="EMBL/GenBank/DDBJ databases">
        <title>Paenibacillus aracenensis nov. sp. isolated from a cave in southern Spain.</title>
        <authorList>
            <person name="Jurado V."/>
            <person name="Gutierrez-Patricio S."/>
            <person name="Gonzalez-Pimentel J.L."/>
            <person name="Miller A.Z."/>
            <person name="Laiz L."/>
            <person name="Saiz-Jimenez C."/>
        </authorList>
    </citation>
    <scope>NUCLEOTIDE SEQUENCE [LARGE SCALE GENOMIC DNA]</scope>
    <source>
        <strain evidence="2 3">JCM 19203</strain>
    </source>
</reference>
<evidence type="ECO:0000256" key="1">
    <source>
        <dbReference type="SAM" id="Phobius"/>
    </source>
</evidence>
<name>A0A3A6PFG4_9BACL</name>
<keyword evidence="3" id="KW-1185">Reference proteome</keyword>
<dbReference type="OrthoDB" id="2897521at2"/>
<feature type="transmembrane region" description="Helical" evidence="1">
    <location>
        <begin position="12"/>
        <end position="29"/>
    </location>
</feature>
<evidence type="ECO:0000313" key="3">
    <source>
        <dbReference type="Proteomes" id="UP000267798"/>
    </source>
</evidence>
<keyword evidence="1" id="KW-0812">Transmembrane</keyword>
<dbReference type="AlphaFoldDB" id="A0A3A6PFG4"/>
<dbReference type="RefSeq" id="WP_120114437.1">
    <property type="nucleotide sequence ID" value="NZ_QXQB01000009.1"/>
</dbReference>
<dbReference type="NCBIfam" id="NF042414">
    <property type="entry name" value="CLC_0170_fam"/>
    <property type="match status" value="1"/>
</dbReference>
<sequence length="63" mass="7160">MLNAVTIGLTGYLFLICILCGLFLLFIDARESHVSNRELRLSKVFGWIHLTLGLAILIMLWLI</sequence>